<keyword evidence="2" id="KW-0614">Plasmid</keyword>
<feature type="region of interest" description="Disordered" evidence="1">
    <location>
        <begin position="1"/>
        <end position="25"/>
    </location>
</feature>
<dbReference type="EMBL" id="CP088101">
    <property type="protein sequence ID" value="UFW91814.1"/>
    <property type="molecule type" value="Genomic_DNA"/>
</dbReference>
<organism evidence="2 3">
    <name type="scientific">Bradyrhizobium barranii</name>
    <dbReference type="NCBI Taxonomy" id="2992140"/>
    <lineage>
        <taxon>Bacteria</taxon>
        <taxon>Pseudomonadati</taxon>
        <taxon>Pseudomonadota</taxon>
        <taxon>Alphaproteobacteria</taxon>
        <taxon>Hyphomicrobiales</taxon>
        <taxon>Nitrobacteraceae</taxon>
        <taxon>Bradyrhizobium</taxon>
    </lineage>
</organism>
<name>A0ABY3R0L3_9BRAD</name>
<dbReference type="Gene3D" id="3.30.565.10">
    <property type="entry name" value="Histidine kinase-like ATPase, C-terminal domain"/>
    <property type="match status" value="1"/>
</dbReference>
<evidence type="ECO:0000313" key="2">
    <source>
        <dbReference type="EMBL" id="UFW91814.1"/>
    </source>
</evidence>
<keyword evidence="3" id="KW-1185">Reference proteome</keyword>
<keyword evidence="2" id="KW-0067">ATP-binding</keyword>
<proteinExistence type="predicted"/>
<dbReference type="Proteomes" id="UP001430990">
    <property type="component" value="Plasmid pCC829_1"/>
</dbReference>
<dbReference type="InterPro" id="IPR036890">
    <property type="entry name" value="HATPase_C_sf"/>
</dbReference>
<evidence type="ECO:0000256" key="1">
    <source>
        <dbReference type="SAM" id="MobiDB-lite"/>
    </source>
</evidence>
<sequence length="112" mass="11936">MALHPRGQVPGRDLGAELAGGLDRADRERTRDELLQVRVSGGRHGSVEVELRAKEGQVLVSIRDDGIGCSAEAKSGLGTRLINLLATQMKGRVARKPLPQGCEVQVSIALDT</sequence>
<reference evidence="2" key="1">
    <citation type="submission" date="2021-11" db="EMBL/GenBank/DDBJ databases">
        <title>Australian commercial rhizobial inoculants.</title>
        <authorList>
            <person name="Kohlmeier M.G."/>
            <person name="O'Hara G.W."/>
            <person name="Colombi E."/>
            <person name="Ramsay J.P."/>
            <person name="Terpolilli J."/>
        </authorList>
    </citation>
    <scope>NUCLEOTIDE SEQUENCE</scope>
    <source>
        <strain evidence="2">CC829</strain>
        <plasmid evidence="2">pCC829_1</plasmid>
    </source>
</reference>
<geneLocation type="plasmid" evidence="2 3">
    <name>pCC829_1</name>
</geneLocation>
<dbReference type="RefSeq" id="WP_144030584.1">
    <property type="nucleotide sequence ID" value="NZ_CP088101.1"/>
</dbReference>
<gene>
    <name evidence="2" type="ORF">BjapCC829_46140</name>
</gene>
<evidence type="ECO:0000313" key="3">
    <source>
        <dbReference type="Proteomes" id="UP001430990"/>
    </source>
</evidence>
<keyword evidence="2" id="KW-0547">Nucleotide-binding</keyword>
<accession>A0ABY3R0L3</accession>
<protein>
    <submittedName>
        <fullName evidence="2">ATP-binding protein</fullName>
    </submittedName>
</protein>
<dbReference type="GO" id="GO:0005524">
    <property type="term" value="F:ATP binding"/>
    <property type="evidence" value="ECO:0007669"/>
    <property type="project" value="UniProtKB-KW"/>
</dbReference>
<dbReference type="SUPFAM" id="SSF55874">
    <property type="entry name" value="ATPase domain of HSP90 chaperone/DNA topoisomerase II/histidine kinase"/>
    <property type="match status" value="1"/>
</dbReference>